<comment type="similarity">
    <text evidence="5 7 8">Belongs to the arginase family.</text>
</comment>
<evidence type="ECO:0000256" key="9">
    <source>
        <dbReference type="SAM" id="MobiDB-lite"/>
    </source>
</evidence>
<dbReference type="NCBIfam" id="TIGR01227">
    <property type="entry name" value="hutG"/>
    <property type="match status" value="1"/>
</dbReference>
<feature type="binding site" evidence="5">
    <location>
        <position position="169"/>
    </location>
    <ligand>
        <name>Mn(2+)</name>
        <dbReference type="ChEBI" id="CHEBI:29035"/>
        <label>1</label>
    </ligand>
</feature>
<protein>
    <recommendedName>
        <fullName evidence="5 6">Formimidoylglutamase</fullName>
        <ecNumber evidence="5 6">3.5.3.8</ecNumber>
    </recommendedName>
    <alternativeName>
        <fullName evidence="5">Formiminoglutamase</fullName>
    </alternativeName>
    <alternativeName>
        <fullName evidence="5">Formiminoglutamate hydrolase</fullName>
    </alternativeName>
</protein>
<dbReference type="InterPro" id="IPR020855">
    <property type="entry name" value="Ureohydrolase_Mn_BS"/>
</dbReference>
<sequence>MNRTHTWTGRADGPGDEHRRFWQIVEPAEAPAAPGNRAGTDPTRPGGPAADAPAADAVILGFASDEGVRRNHGRQGAAAGPEAIRAALGSLAVHSPLRVLDAGDAVVAGEDLESGQADLARQIAELRRSPELSGALTGVLGGGHETAWGSYLGLAEECADRRLGILNLDAHFDLRQAERPTSGTPFRQIAADRAARGADFDYTVIGISEANNTTTLFDTARELGVTWLSDVESQDVARAVRWVEEFTAGVDDLYLTIDLDVLPAAVAPGVSAPAGFGVPTAVILAACGAAAASGKLRHFDVVELNPRYDVDGRTARTAARLVHAILTRAAAERTGGSRV</sequence>
<dbReference type="EC" id="3.5.3.8" evidence="5 6"/>
<dbReference type="HAMAP" id="MF_00737">
    <property type="entry name" value="Formimidoylglutam"/>
    <property type="match status" value="1"/>
</dbReference>
<dbReference type="PROSITE" id="PS01053">
    <property type="entry name" value="ARGINASE_1"/>
    <property type="match status" value="1"/>
</dbReference>
<reference evidence="11" key="1">
    <citation type="journal article" date="2019" name="Int. J. Syst. Evol. Microbiol.">
        <title>The Global Catalogue of Microorganisms (GCM) 10K type strain sequencing project: providing services to taxonomists for standard genome sequencing and annotation.</title>
        <authorList>
            <consortium name="The Broad Institute Genomics Platform"/>
            <consortium name="The Broad Institute Genome Sequencing Center for Infectious Disease"/>
            <person name="Wu L."/>
            <person name="Ma J."/>
        </authorList>
    </citation>
    <scope>NUCLEOTIDE SEQUENCE [LARGE SCALE GENOMIC DNA]</scope>
    <source>
        <strain evidence="11">JCM 17808</strain>
    </source>
</reference>
<feature type="binding site" evidence="5">
    <location>
        <position position="258"/>
    </location>
    <ligand>
        <name>Mn(2+)</name>
        <dbReference type="ChEBI" id="CHEBI:29035"/>
        <label>1</label>
    </ligand>
</feature>
<dbReference type="PANTHER" id="PTHR11358">
    <property type="entry name" value="ARGINASE/AGMATINASE"/>
    <property type="match status" value="1"/>
</dbReference>
<evidence type="ECO:0000256" key="7">
    <source>
        <dbReference type="PROSITE-ProRule" id="PRU00742"/>
    </source>
</evidence>
<dbReference type="EMBL" id="BAABGL010000011">
    <property type="protein sequence ID" value="GAA4390662.1"/>
    <property type="molecule type" value="Genomic_DNA"/>
</dbReference>
<accession>A0ABP8JGW6</accession>
<keyword evidence="2 5" id="KW-0378">Hydrolase</keyword>
<dbReference type="Pfam" id="PF00491">
    <property type="entry name" value="Arginase"/>
    <property type="match status" value="1"/>
</dbReference>
<feature type="binding site" evidence="5">
    <location>
        <position position="171"/>
    </location>
    <ligand>
        <name>Mn(2+)</name>
        <dbReference type="ChEBI" id="CHEBI:29035"/>
        <label>2</label>
    </ligand>
</feature>
<keyword evidence="4 5" id="KW-0464">Manganese</keyword>
<evidence type="ECO:0000256" key="5">
    <source>
        <dbReference type="HAMAP-Rule" id="MF_00737"/>
    </source>
</evidence>
<comment type="pathway">
    <text evidence="5">Amino-acid degradation; L-histidine degradation into L-glutamate; L-glutamate from N-formimidoyl-L-glutamate (hydrolase route): step 1/1.</text>
</comment>
<evidence type="ECO:0000256" key="3">
    <source>
        <dbReference type="ARBA" id="ARBA00022808"/>
    </source>
</evidence>
<feature type="region of interest" description="Disordered" evidence="9">
    <location>
        <begin position="27"/>
        <end position="52"/>
    </location>
</feature>
<evidence type="ECO:0000313" key="10">
    <source>
        <dbReference type="EMBL" id="GAA4390662.1"/>
    </source>
</evidence>
<feature type="binding site" evidence="5">
    <location>
        <position position="173"/>
    </location>
    <ligand>
        <name>Mn(2+)</name>
        <dbReference type="ChEBI" id="CHEBI:29035"/>
        <label>1</label>
    </ligand>
</feature>
<feature type="binding site" evidence="5">
    <location>
        <position position="144"/>
    </location>
    <ligand>
        <name>Mn(2+)</name>
        <dbReference type="ChEBI" id="CHEBI:29035"/>
        <label>1</label>
    </ligand>
</feature>
<evidence type="ECO:0000256" key="6">
    <source>
        <dbReference type="NCBIfam" id="TIGR01227"/>
    </source>
</evidence>
<feature type="binding site" evidence="5">
    <location>
        <position position="258"/>
    </location>
    <ligand>
        <name>Mn(2+)</name>
        <dbReference type="ChEBI" id="CHEBI:29035"/>
        <label>2</label>
    </ligand>
</feature>
<dbReference type="InterPro" id="IPR023696">
    <property type="entry name" value="Ureohydrolase_dom_sf"/>
</dbReference>
<dbReference type="PANTHER" id="PTHR11358:SF35">
    <property type="entry name" value="FORMIMIDOYLGLUTAMASE"/>
    <property type="match status" value="1"/>
</dbReference>
<dbReference type="InterPro" id="IPR005923">
    <property type="entry name" value="HutG"/>
</dbReference>
<dbReference type="InterPro" id="IPR006035">
    <property type="entry name" value="Ureohydrolase"/>
</dbReference>
<keyword evidence="3 5" id="KW-0369">Histidine metabolism</keyword>
<evidence type="ECO:0000256" key="1">
    <source>
        <dbReference type="ARBA" id="ARBA00022723"/>
    </source>
</evidence>
<dbReference type="PROSITE" id="PS51409">
    <property type="entry name" value="ARGINASE_2"/>
    <property type="match status" value="1"/>
</dbReference>
<comment type="function">
    <text evidence="5">Catalyzes the conversion of N-formimidoyl-L-glutamate to L-glutamate and formamide.</text>
</comment>
<evidence type="ECO:0000256" key="8">
    <source>
        <dbReference type="RuleBase" id="RU003684"/>
    </source>
</evidence>
<dbReference type="CDD" id="cd09988">
    <property type="entry name" value="Formimidoylglutamase"/>
    <property type="match status" value="1"/>
</dbReference>
<gene>
    <name evidence="5 10" type="primary">hutG</name>
    <name evidence="10" type="ORF">GCM10023167_17370</name>
</gene>
<keyword evidence="1 5" id="KW-0479">Metal-binding</keyword>
<proteinExistence type="inferred from homology"/>
<dbReference type="Proteomes" id="UP001500642">
    <property type="component" value="Unassembled WGS sequence"/>
</dbReference>
<dbReference type="SUPFAM" id="SSF52768">
    <property type="entry name" value="Arginase/deacetylase"/>
    <property type="match status" value="1"/>
</dbReference>
<evidence type="ECO:0000313" key="11">
    <source>
        <dbReference type="Proteomes" id="UP001500642"/>
    </source>
</evidence>
<feature type="binding site" evidence="5">
    <location>
        <position position="169"/>
    </location>
    <ligand>
        <name>Mn(2+)</name>
        <dbReference type="ChEBI" id="CHEBI:29035"/>
        <label>2</label>
    </ligand>
</feature>
<name>A0ABP8JGW6_9MICO</name>
<organism evidence="10 11">
    <name type="scientific">Brevibacterium pityocampae</name>
    <dbReference type="NCBI Taxonomy" id="506594"/>
    <lineage>
        <taxon>Bacteria</taxon>
        <taxon>Bacillati</taxon>
        <taxon>Actinomycetota</taxon>
        <taxon>Actinomycetes</taxon>
        <taxon>Micrococcales</taxon>
        <taxon>Brevibacteriaceae</taxon>
        <taxon>Brevibacterium</taxon>
    </lineage>
</organism>
<feature type="binding site" evidence="5">
    <location>
        <position position="260"/>
    </location>
    <ligand>
        <name>Mn(2+)</name>
        <dbReference type="ChEBI" id="CHEBI:29035"/>
        <label>2</label>
    </ligand>
</feature>
<evidence type="ECO:0000256" key="2">
    <source>
        <dbReference type="ARBA" id="ARBA00022801"/>
    </source>
</evidence>
<comment type="caution">
    <text evidence="10">The sequence shown here is derived from an EMBL/GenBank/DDBJ whole genome shotgun (WGS) entry which is preliminary data.</text>
</comment>
<evidence type="ECO:0000256" key="4">
    <source>
        <dbReference type="ARBA" id="ARBA00023211"/>
    </source>
</evidence>
<comment type="catalytic activity">
    <reaction evidence="5">
        <text>N-formimidoyl-L-glutamate + H2O = formamide + L-glutamate</text>
        <dbReference type="Rhea" id="RHEA:22492"/>
        <dbReference type="ChEBI" id="CHEBI:15377"/>
        <dbReference type="ChEBI" id="CHEBI:16397"/>
        <dbReference type="ChEBI" id="CHEBI:29985"/>
        <dbReference type="ChEBI" id="CHEBI:58928"/>
        <dbReference type="EC" id="3.5.3.8"/>
    </reaction>
</comment>
<dbReference type="Gene3D" id="3.40.800.10">
    <property type="entry name" value="Ureohydrolase domain"/>
    <property type="match status" value="1"/>
</dbReference>
<dbReference type="PIRSF" id="PIRSF036979">
    <property type="entry name" value="Arginase"/>
    <property type="match status" value="1"/>
</dbReference>
<dbReference type="RefSeq" id="WP_345031457.1">
    <property type="nucleotide sequence ID" value="NZ_BAABGL010000011.1"/>
</dbReference>
<keyword evidence="11" id="KW-1185">Reference proteome</keyword>
<comment type="cofactor">
    <cofactor evidence="5">
        <name>Mn(2+)</name>
        <dbReference type="ChEBI" id="CHEBI:29035"/>
    </cofactor>
    <text evidence="5">Binds 2 manganese ions per subunit.</text>
</comment>